<dbReference type="PATRIC" id="fig|1423745.4.peg.466"/>
<dbReference type="PROSITE" id="PS51186">
    <property type="entry name" value="GNAT"/>
    <property type="match status" value="1"/>
</dbReference>
<dbReference type="InterPro" id="IPR045057">
    <property type="entry name" value="Gcn5-rel_NAT"/>
</dbReference>
<dbReference type="STRING" id="1423745.GCA_001311215_00988"/>
<dbReference type="AlphaFoldDB" id="A0A0R2CLU2"/>
<accession>A0A0R2CLU2</accession>
<evidence type="ECO:0000259" key="1">
    <source>
        <dbReference type="PROSITE" id="PS51186"/>
    </source>
</evidence>
<dbReference type="InterPro" id="IPR000182">
    <property type="entry name" value="GNAT_dom"/>
</dbReference>
<dbReference type="RefSeq" id="WP_009166606.1">
    <property type="nucleotide sequence ID" value="NZ_AYZI01000002.1"/>
</dbReference>
<dbReference type="SUPFAM" id="SSF55729">
    <property type="entry name" value="Acyl-CoA N-acyltransferases (Nat)"/>
    <property type="match status" value="1"/>
</dbReference>
<dbReference type="GO" id="GO:0016747">
    <property type="term" value="F:acyltransferase activity, transferring groups other than amino-acyl groups"/>
    <property type="evidence" value="ECO:0007669"/>
    <property type="project" value="InterPro"/>
</dbReference>
<name>A0A0R2CLU2_9LACO</name>
<evidence type="ECO:0000313" key="4">
    <source>
        <dbReference type="Proteomes" id="UP000051586"/>
    </source>
</evidence>
<organism evidence="3 4">
    <name type="scientific">Fructilactobacillus florum DSM 22689 = JCM 16035</name>
    <dbReference type="NCBI Taxonomy" id="1423745"/>
    <lineage>
        <taxon>Bacteria</taxon>
        <taxon>Bacillati</taxon>
        <taxon>Bacillota</taxon>
        <taxon>Bacilli</taxon>
        <taxon>Lactobacillales</taxon>
        <taxon>Lactobacillaceae</taxon>
        <taxon>Fructilactobacillus</taxon>
    </lineage>
</organism>
<evidence type="ECO:0000259" key="2">
    <source>
        <dbReference type="PROSITE" id="PS51729"/>
    </source>
</evidence>
<reference evidence="3 4" key="1">
    <citation type="journal article" date="2015" name="Genome Announc.">
        <title>Expanding the biotechnology potential of lactobacilli through comparative genomics of 213 strains and associated genera.</title>
        <authorList>
            <person name="Sun Z."/>
            <person name="Harris H.M."/>
            <person name="McCann A."/>
            <person name="Guo C."/>
            <person name="Argimon S."/>
            <person name="Zhang W."/>
            <person name="Yang X."/>
            <person name="Jeffery I.B."/>
            <person name="Cooney J.C."/>
            <person name="Kagawa T.F."/>
            <person name="Liu W."/>
            <person name="Song Y."/>
            <person name="Salvetti E."/>
            <person name="Wrobel A."/>
            <person name="Rasinkangas P."/>
            <person name="Parkhill J."/>
            <person name="Rea M.C."/>
            <person name="O'Sullivan O."/>
            <person name="Ritari J."/>
            <person name="Douillard F.P."/>
            <person name="Paul Ross R."/>
            <person name="Yang R."/>
            <person name="Briner A.E."/>
            <person name="Felis G.E."/>
            <person name="de Vos W.M."/>
            <person name="Barrangou R."/>
            <person name="Klaenhammer T.R."/>
            <person name="Caufield P.W."/>
            <person name="Cui Y."/>
            <person name="Zhang H."/>
            <person name="O'Toole P.W."/>
        </authorList>
    </citation>
    <scope>NUCLEOTIDE SEQUENCE [LARGE SCALE GENOMIC DNA]</scope>
    <source>
        <strain evidence="3 4">DSM 22689</strain>
    </source>
</reference>
<dbReference type="InterPro" id="IPR031165">
    <property type="entry name" value="GNAT_YJDJ"/>
</dbReference>
<comment type="caution">
    <text evidence="3">The sequence shown here is derived from an EMBL/GenBank/DDBJ whole genome shotgun (WGS) entry which is preliminary data.</text>
</comment>
<dbReference type="PROSITE" id="PS51729">
    <property type="entry name" value="GNAT_YJDJ"/>
    <property type="match status" value="1"/>
</dbReference>
<dbReference type="Pfam" id="PF14542">
    <property type="entry name" value="Acetyltransf_CG"/>
    <property type="match status" value="1"/>
</dbReference>
<dbReference type="Proteomes" id="UP000051586">
    <property type="component" value="Unassembled WGS sequence"/>
</dbReference>
<dbReference type="InterPro" id="IPR016181">
    <property type="entry name" value="Acyl_CoA_acyltransferase"/>
</dbReference>
<dbReference type="EMBL" id="AYZI01000002">
    <property type="protein sequence ID" value="KRM92309.1"/>
    <property type="molecule type" value="Genomic_DNA"/>
</dbReference>
<protein>
    <submittedName>
        <fullName evidence="3">Uncharacterized protein</fullName>
    </submittedName>
</protein>
<feature type="domain" description="N-acetyltransferase" evidence="1">
    <location>
        <begin position="1"/>
        <end position="90"/>
    </location>
</feature>
<sequence length="90" mass="9921">MEFSNAPGRIYRLAADGSLQAELTYHLDQGAMVITKTFVAPAARGQGLAGKLMLAAIALARSHQYQIKPVCSYAQEFFNKKKEYQDLLKG</sequence>
<dbReference type="CDD" id="cd04301">
    <property type="entry name" value="NAT_SF"/>
    <property type="match status" value="1"/>
</dbReference>
<dbReference type="PANTHER" id="PTHR31435">
    <property type="entry name" value="PROTEIN NATD1"/>
    <property type="match status" value="1"/>
</dbReference>
<feature type="domain" description="N-acetyltransferase" evidence="2">
    <location>
        <begin position="3"/>
        <end position="89"/>
    </location>
</feature>
<dbReference type="PANTHER" id="PTHR31435:SF9">
    <property type="entry name" value="PROTEIN NATD1"/>
    <property type="match status" value="1"/>
</dbReference>
<proteinExistence type="predicted"/>
<dbReference type="Gene3D" id="3.40.630.30">
    <property type="match status" value="1"/>
</dbReference>
<evidence type="ECO:0000313" key="3">
    <source>
        <dbReference type="EMBL" id="KRM92309.1"/>
    </source>
</evidence>
<gene>
    <name evidence="3" type="ORF">FC87_GL000441</name>
</gene>